<proteinExistence type="predicted"/>
<sequence>MFNFYRCFIPKPYTYAHILDPIVQFLEGHFNKKKTQSSVRKSSEQLKWNENAEQTFLAAENAIAEATLFRHPIPGAHLSLGVDASDVAIRVTLSQLSQGKMGTDSFFSMKLKKS</sequence>
<dbReference type="InterPro" id="IPR043128">
    <property type="entry name" value="Rev_trsase/Diguanyl_cyclase"/>
</dbReference>
<dbReference type="OrthoDB" id="6425673at2759"/>
<evidence type="ECO:0000313" key="3">
    <source>
        <dbReference type="Proteomes" id="UP000499080"/>
    </source>
</evidence>
<dbReference type="Pfam" id="PF17919">
    <property type="entry name" value="RT_RNaseH_2"/>
    <property type="match status" value="1"/>
</dbReference>
<comment type="caution">
    <text evidence="2">The sequence shown here is derived from an EMBL/GenBank/DDBJ whole genome shotgun (WGS) entry which is preliminary data.</text>
</comment>
<organism evidence="2 3">
    <name type="scientific">Araneus ventricosus</name>
    <name type="common">Orbweaver spider</name>
    <name type="synonym">Epeira ventricosa</name>
    <dbReference type="NCBI Taxonomy" id="182803"/>
    <lineage>
        <taxon>Eukaryota</taxon>
        <taxon>Metazoa</taxon>
        <taxon>Ecdysozoa</taxon>
        <taxon>Arthropoda</taxon>
        <taxon>Chelicerata</taxon>
        <taxon>Arachnida</taxon>
        <taxon>Araneae</taxon>
        <taxon>Araneomorphae</taxon>
        <taxon>Entelegynae</taxon>
        <taxon>Araneoidea</taxon>
        <taxon>Araneidae</taxon>
        <taxon>Araneus</taxon>
    </lineage>
</organism>
<dbReference type="InterPro" id="IPR041577">
    <property type="entry name" value="RT_RNaseH_2"/>
</dbReference>
<dbReference type="SUPFAM" id="SSF56672">
    <property type="entry name" value="DNA/RNA polymerases"/>
    <property type="match status" value="1"/>
</dbReference>
<dbReference type="Proteomes" id="UP000499080">
    <property type="component" value="Unassembled WGS sequence"/>
</dbReference>
<accession>A0A4Y2Q6Q5</accession>
<dbReference type="EMBL" id="BGPR01013027">
    <property type="protein sequence ID" value="GBN58932.1"/>
    <property type="molecule type" value="Genomic_DNA"/>
</dbReference>
<keyword evidence="3" id="KW-1185">Reference proteome</keyword>
<protein>
    <recommendedName>
        <fullName evidence="1">Reverse transcriptase/retrotransposon-derived protein RNase H-like domain-containing protein</fullName>
    </recommendedName>
</protein>
<dbReference type="GO" id="GO:0071897">
    <property type="term" value="P:DNA biosynthetic process"/>
    <property type="evidence" value="ECO:0007669"/>
    <property type="project" value="UniProtKB-ARBA"/>
</dbReference>
<dbReference type="Gene3D" id="3.30.70.270">
    <property type="match status" value="1"/>
</dbReference>
<dbReference type="InterPro" id="IPR043502">
    <property type="entry name" value="DNA/RNA_pol_sf"/>
</dbReference>
<feature type="domain" description="Reverse transcriptase/retrotransposon-derived protein RNase H-like" evidence="1">
    <location>
        <begin position="48"/>
        <end position="113"/>
    </location>
</feature>
<dbReference type="AlphaFoldDB" id="A0A4Y2Q6Q5"/>
<evidence type="ECO:0000259" key="1">
    <source>
        <dbReference type="Pfam" id="PF17919"/>
    </source>
</evidence>
<gene>
    <name evidence="2" type="ORF">AVEN_158286_1</name>
</gene>
<evidence type="ECO:0000313" key="2">
    <source>
        <dbReference type="EMBL" id="GBN58932.1"/>
    </source>
</evidence>
<reference evidence="2 3" key="1">
    <citation type="journal article" date="2019" name="Sci. Rep.">
        <title>Orb-weaving spider Araneus ventricosus genome elucidates the spidroin gene catalogue.</title>
        <authorList>
            <person name="Kono N."/>
            <person name="Nakamura H."/>
            <person name="Ohtoshi R."/>
            <person name="Moran D.A.P."/>
            <person name="Shinohara A."/>
            <person name="Yoshida Y."/>
            <person name="Fujiwara M."/>
            <person name="Mori M."/>
            <person name="Tomita M."/>
            <person name="Arakawa K."/>
        </authorList>
    </citation>
    <scope>NUCLEOTIDE SEQUENCE [LARGE SCALE GENOMIC DNA]</scope>
</reference>
<name>A0A4Y2Q6Q5_ARAVE</name>